<gene>
    <name evidence="3" type="ORF">DI623_11725</name>
</gene>
<reference evidence="3 4" key="1">
    <citation type="submission" date="2017-08" db="EMBL/GenBank/DDBJ databases">
        <title>Infants hospitalized years apart are colonized by the same room-sourced microbial strains.</title>
        <authorList>
            <person name="Brooks B."/>
            <person name="Olm M.R."/>
            <person name="Firek B.A."/>
            <person name="Baker R."/>
            <person name="Thomas B.C."/>
            <person name="Morowitz M.J."/>
            <person name="Banfield J.F."/>
        </authorList>
    </citation>
    <scope>NUCLEOTIDE SEQUENCE [LARGE SCALE GENOMIC DNA]</scope>
    <source>
        <strain evidence="3">S2_018_000_R2_101</strain>
    </source>
</reference>
<keyword evidence="3" id="KW-0418">Kinase</keyword>
<dbReference type="EMBL" id="QFNN01000078">
    <property type="protein sequence ID" value="PZO88907.1"/>
    <property type="molecule type" value="Genomic_DNA"/>
</dbReference>
<organism evidence="3 4">
    <name type="scientific">Sphingomonas sanxanigenens</name>
    <dbReference type="NCBI Taxonomy" id="397260"/>
    <lineage>
        <taxon>Bacteria</taxon>
        <taxon>Pseudomonadati</taxon>
        <taxon>Pseudomonadota</taxon>
        <taxon>Alphaproteobacteria</taxon>
        <taxon>Sphingomonadales</taxon>
        <taxon>Sphingomonadaceae</taxon>
        <taxon>Sphingomonas</taxon>
    </lineage>
</organism>
<dbReference type="AlphaFoldDB" id="A0A2W5A6M2"/>
<comment type="caution">
    <text evidence="3">The sequence shown here is derived from an EMBL/GenBank/DDBJ whole genome shotgun (WGS) entry which is preliminary data.</text>
</comment>
<evidence type="ECO:0000313" key="4">
    <source>
        <dbReference type="Proteomes" id="UP000249066"/>
    </source>
</evidence>
<accession>A0A2W5A6M2</accession>
<keyword evidence="2" id="KW-1133">Transmembrane helix</keyword>
<name>A0A2W5A6M2_9SPHN</name>
<feature type="transmembrane region" description="Helical" evidence="2">
    <location>
        <begin position="12"/>
        <end position="35"/>
    </location>
</feature>
<protein>
    <submittedName>
        <fullName evidence="3">Histidine kinase</fullName>
    </submittedName>
</protein>
<evidence type="ECO:0000256" key="2">
    <source>
        <dbReference type="SAM" id="Phobius"/>
    </source>
</evidence>
<feature type="region of interest" description="Disordered" evidence="1">
    <location>
        <begin position="216"/>
        <end position="235"/>
    </location>
</feature>
<sequence>MRRETGRLRRETSAVALIEFGYSLPILIGVGMYGLEIANLAQTNLRISQIALALADNASRVGVTSTLNTQQIREADINDIFQGARLQDANLDLANRARITLSSLEVNKDGGQWIHWQRCLGMKKGAGYDSSYGKGGDGLAGNGVPGMGPTGGVVQAPPLSAVMFVEINYDYKPIIAEWLVGQPKIQYIASFVVRDKRDLDQATPYKATAAGGDAAGGVWNPSPKESAMTCDKYTT</sequence>
<dbReference type="Proteomes" id="UP000249066">
    <property type="component" value="Unassembled WGS sequence"/>
</dbReference>
<evidence type="ECO:0000256" key="1">
    <source>
        <dbReference type="SAM" id="MobiDB-lite"/>
    </source>
</evidence>
<keyword evidence="2" id="KW-0812">Transmembrane</keyword>
<evidence type="ECO:0000313" key="3">
    <source>
        <dbReference type="EMBL" id="PZO88907.1"/>
    </source>
</evidence>
<dbReference type="GO" id="GO:0016301">
    <property type="term" value="F:kinase activity"/>
    <property type="evidence" value="ECO:0007669"/>
    <property type="project" value="UniProtKB-KW"/>
</dbReference>
<keyword evidence="2" id="KW-0472">Membrane</keyword>
<keyword evidence="3" id="KW-0808">Transferase</keyword>
<proteinExistence type="predicted"/>